<evidence type="ECO:0000259" key="1">
    <source>
        <dbReference type="Pfam" id="PF18029"/>
    </source>
</evidence>
<name>A0ABM7I525_MYCME</name>
<dbReference type="InterPro" id="IPR029068">
    <property type="entry name" value="Glyas_Bleomycin-R_OHBP_Dase"/>
</dbReference>
<dbReference type="SUPFAM" id="SSF54593">
    <property type="entry name" value="Glyoxalase/Bleomycin resistance protein/Dihydroxybiphenyl dioxygenase"/>
    <property type="match status" value="1"/>
</dbReference>
<dbReference type="Pfam" id="PF18029">
    <property type="entry name" value="Glyoxalase_6"/>
    <property type="match status" value="1"/>
</dbReference>
<dbReference type="EMBL" id="AP022567">
    <property type="protein sequence ID" value="BBX38015.1"/>
    <property type="molecule type" value="Genomic_DNA"/>
</dbReference>
<sequence>MIRTLALFYAASDINRARCLFESALGIEFREEHRLETFTCFVAELSRGMALELHRTGRGEFTRMMLEFEVADIDAVAAALTAAGFEVRRRGRVVLVSDPNGNTIALSRPARAPRR</sequence>
<dbReference type="InterPro" id="IPR041581">
    <property type="entry name" value="Glyoxalase_6"/>
</dbReference>
<evidence type="ECO:0000313" key="2">
    <source>
        <dbReference type="EMBL" id="BBX38015.1"/>
    </source>
</evidence>
<feature type="domain" description="Glyoxalase-like" evidence="1">
    <location>
        <begin position="10"/>
        <end position="106"/>
    </location>
</feature>
<gene>
    <name evidence="2" type="ORF">MMAGJ_72970</name>
</gene>
<dbReference type="RefSeq" id="WP_036438911.1">
    <property type="nucleotide sequence ID" value="NZ_AP022567.1"/>
</dbReference>
<keyword evidence="3" id="KW-1185">Reference proteome</keyword>
<organism evidence="2 3">
    <name type="scientific">Mycolicibacterium mageritense</name>
    <name type="common">Mycobacterium mageritense</name>
    <dbReference type="NCBI Taxonomy" id="53462"/>
    <lineage>
        <taxon>Bacteria</taxon>
        <taxon>Bacillati</taxon>
        <taxon>Actinomycetota</taxon>
        <taxon>Actinomycetes</taxon>
        <taxon>Mycobacteriales</taxon>
        <taxon>Mycobacteriaceae</taxon>
        <taxon>Mycolicibacterium</taxon>
    </lineage>
</organism>
<protein>
    <recommendedName>
        <fullName evidence="1">Glyoxalase-like domain-containing protein</fullName>
    </recommendedName>
</protein>
<reference evidence="2 3" key="1">
    <citation type="journal article" date="2019" name="Emerg. Microbes Infect.">
        <title>Comprehensive subspecies identification of 175 nontuberculous mycobacteria species based on 7547 genomic profiles.</title>
        <authorList>
            <person name="Matsumoto Y."/>
            <person name="Kinjo T."/>
            <person name="Motooka D."/>
            <person name="Nabeya D."/>
            <person name="Jung N."/>
            <person name="Uechi K."/>
            <person name="Horii T."/>
            <person name="Iida T."/>
            <person name="Fujita J."/>
            <person name="Nakamura S."/>
        </authorList>
    </citation>
    <scope>NUCLEOTIDE SEQUENCE [LARGE SCALE GENOMIC DNA]</scope>
    <source>
        <strain evidence="2 3">JCM 12375</strain>
    </source>
</reference>
<accession>A0ABM7I525</accession>
<dbReference type="Gene3D" id="3.10.180.10">
    <property type="entry name" value="2,3-Dihydroxybiphenyl 1,2-Dioxygenase, domain 1"/>
    <property type="match status" value="1"/>
</dbReference>
<dbReference type="Proteomes" id="UP000465622">
    <property type="component" value="Chromosome"/>
</dbReference>
<evidence type="ECO:0000313" key="3">
    <source>
        <dbReference type="Proteomes" id="UP000465622"/>
    </source>
</evidence>
<proteinExistence type="predicted"/>